<dbReference type="InterPro" id="IPR000531">
    <property type="entry name" value="Beta-barrel_TonB"/>
</dbReference>
<evidence type="ECO:0000259" key="5">
    <source>
        <dbReference type="Pfam" id="PF00593"/>
    </source>
</evidence>
<keyword evidence="8" id="KW-1185">Reference proteome</keyword>
<proteinExistence type="inferred from homology"/>
<comment type="caution">
    <text evidence="7">The sequence shown here is derived from an EMBL/GenBank/DDBJ whole genome shotgun (WGS) entry which is preliminary data.</text>
</comment>
<comment type="similarity">
    <text evidence="4">Belongs to the TonB-dependent receptor family.</text>
</comment>
<dbReference type="EMBL" id="BAABFT010000002">
    <property type="protein sequence ID" value="GAA4312961.1"/>
    <property type="molecule type" value="Genomic_DNA"/>
</dbReference>
<reference evidence="8" key="1">
    <citation type="journal article" date="2019" name="Int. J. Syst. Evol. Microbiol.">
        <title>The Global Catalogue of Microorganisms (GCM) 10K type strain sequencing project: providing services to taxonomists for standard genome sequencing and annotation.</title>
        <authorList>
            <consortium name="The Broad Institute Genomics Platform"/>
            <consortium name="The Broad Institute Genome Sequencing Center for Infectious Disease"/>
            <person name="Wu L."/>
            <person name="Ma J."/>
        </authorList>
    </citation>
    <scope>NUCLEOTIDE SEQUENCE [LARGE SCALE GENOMIC DNA]</scope>
    <source>
        <strain evidence="8">JCM 17705</strain>
    </source>
</reference>
<dbReference type="Proteomes" id="UP001500582">
    <property type="component" value="Unassembled WGS sequence"/>
</dbReference>
<dbReference type="Pfam" id="PF07715">
    <property type="entry name" value="Plug"/>
    <property type="match status" value="1"/>
</dbReference>
<gene>
    <name evidence="7" type="ORF">GCM10023149_08520</name>
</gene>
<dbReference type="SUPFAM" id="SSF49464">
    <property type="entry name" value="Carboxypeptidase regulatory domain-like"/>
    <property type="match status" value="1"/>
</dbReference>
<name>A0ABP8FXP3_9SPHI</name>
<protein>
    <submittedName>
        <fullName evidence="7">TonB-dependent receptor</fullName>
    </submittedName>
</protein>
<dbReference type="InterPro" id="IPR036942">
    <property type="entry name" value="Beta-barrel_TonB_sf"/>
</dbReference>
<evidence type="ECO:0000313" key="7">
    <source>
        <dbReference type="EMBL" id="GAA4312961.1"/>
    </source>
</evidence>
<dbReference type="Pfam" id="PF00593">
    <property type="entry name" value="TonB_dep_Rec_b-barrel"/>
    <property type="match status" value="1"/>
</dbReference>
<evidence type="ECO:0000313" key="8">
    <source>
        <dbReference type="Proteomes" id="UP001500582"/>
    </source>
</evidence>
<evidence type="ECO:0000256" key="1">
    <source>
        <dbReference type="ARBA" id="ARBA00004442"/>
    </source>
</evidence>
<feature type="domain" description="TonB-dependent receptor plug" evidence="6">
    <location>
        <begin position="125"/>
        <end position="206"/>
    </location>
</feature>
<comment type="subcellular location">
    <subcellularLocation>
        <location evidence="1 4">Cell outer membrane</location>
    </subcellularLocation>
</comment>
<dbReference type="Gene3D" id="2.60.40.1120">
    <property type="entry name" value="Carboxypeptidase-like, regulatory domain"/>
    <property type="match status" value="1"/>
</dbReference>
<dbReference type="Gene3D" id="2.40.170.20">
    <property type="entry name" value="TonB-dependent receptor, beta-barrel domain"/>
    <property type="match status" value="1"/>
</dbReference>
<accession>A0ABP8FXP3</accession>
<evidence type="ECO:0000256" key="4">
    <source>
        <dbReference type="RuleBase" id="RU003357"/>
    </source>
</evidence>
<dbReference type="PANTHER" id="PTHR40980:SF4">
    <property type="entry name" value="TONB-DEPENDENT RECEPTOR-LIKE BETA-BARREL DOMAIN-CONTAINING PROTEIN"/>
    <property type="match status" value="1"/>
</dbReference>
<evidence type="ECO:0000256" key="2">
    <source>
        <dbReference type="ARBA" id="ARBA00023136"/>
    </source>
</evidence>
<dbReference type="InterPro" id="IPR012910">
    <property type="entry name" value="Plug_dom"/>
</dbReference>
<organism evidence="7 8">
    <name type="scientific">Mucilaginibacter gynuensis</name>
    <dbReference type="NCBI Taxonomy" id="1302236"/>
    <lineage>
        <taxon>Bacteria</taxon>
        <taxon>Pseudomonadati</taxon>
        <taxon>Bacteroidota</taxon>
        <taxon>Sphingobacteriia</taxon>
        <taxon>Sphingobacteriales</taxon>
        <taxon>Sphingobacteriaceae</taxon>
        <taxon>Mucilaginibacter</taxon>
    </lineage>
</organism>
<evidence type="ECO:0000256" key="3">
    <source>
        <dbReference type="ARBA" id="ARBA00023237"/>
    </source>
</evidence>
<keyword evidence="2 4" id="KW-0472">Membrane</keyword>
<keyword evidence="4" id="KW-0798">TonB box</keyword>
<dbReference type="Gene3D" id="2.170.130.10">
    <property type="entry name" value="TonB-dependent receptor, plug domain"/>
    <property type="match status" value="1"/>
</dbReference>
<dbReference type="InterPro" id="IPR008969">
    <property type="entry name" value="CarboxyPept-like_regulatory"/>
</dbReference>
<dbReference type="InterPro" id="IPR037066">
    <property type="entry name" value="Plug_dom_sf"/>
</dbReference>
<keyword evidence="7" id="KW-0675">Receptor</keyword>
<keyword evidence="3" id="KW-0998">Cell outer membrane</keyword>
<dbReference type="Pfam" id="PF13715">
    <property type="entry name" value="CarbopepD_reg_2"/>
    <property type="match status" value="1"/>
</dbReference>
<evidence type="ECO:0000259" key="6">
    <source>
        <dbReference type="Pfam" id="PF07715"/>
    </source>
</evidence>
<dbReference type="PANTHER" id="PTHR40980">
    <property type="entry name" value="PLUG DOMAIN-CONTAINING PROTEIN"/>
    <property type="match status" value="1"/>
</dbReference>
<sequence length="1057" mass="117211">MITGALPAAAQQSIKTGISGVVADDKEALPGATITIVETKQSVMSDAKGAFSLSLRPGEYTLSVTFLGMKPISRKITVEAGKVGKLSLIMSSDARMLGAVVIDATRKATTQRALLEMRRASSNIQDAIGAVEIERTASITTAQALSRVTGVTVKDGKYITVRGLSDRNVVVQLNGSRLAGSDAGRSSVSVDLIPAQLLENIVVEKSITPDKPGDANGAVVEIHTKSIPDKPFLEFSAQTGVNGNIGIQGYANSFADADMGFWGQNVKRHNLTQDYLNLQSDYTARGGSIPRGTFGGMLDQAIRSSNIDQAHYDAALHINKVMEEGFSRTLTTNPAQYPLDRIYGITGGTKIALKGEKVIGLIMGLNYYSRSQSNPAGENNLFTTKVPTSSGVGEPNIVYPNELRLVPLYQLSENTGQRQLNYGGLTTVAFRFNKFNAISATYNGNFGTESNATLQDGTANSSLVANDPNVVPTFPPHQRLFDNVLRLTERSLHAVQLKGDHQFRLSKNWKPWQLNYNGSISTARQNDPDFRETRMRLDSNGYIVKDNQLVKSEYKYTYYAESNRYYRLLNEKNRNGKIDLTVPFSIMKDEESLLKFGTYYYHRNRSYNELNTRRQDLSPARYQNEYYGSDQYYGNLTTLGGDLDAWSGPQFVGVQEGLNVVEGKPLVTGVLYVPEAGINTIGGKSFINSYRAKQTIVAFYAMGDLHLSKAWRVVGGLRIENTDYRATPDTLNTDFAGRTGIKTNEEFTRLYKTNYLTYNWLPSGSIIYKGIKDINFRLAFSRTLIRPEINEIVLSAQRDPIQQITVYGNKDLQNGVFNNYDFRTDWFIGQDQLIAGSLFYKTVTGQIERVYIPASANGSFIDQFGFQNTFVTFRNNPSVGKVYGLEFEIRRNLGGLFNFGKYIGINASLMLAKSEATIDSVGYRAIALLDRTADKKRPLVDQPNYAYNINIDVGYPKWGSQINLLYARTGKRLSDINADGSPNIYEYPPASFDVVYSQKITSRLQLKMFGKNLLNSATEFAYGNAGNSHTFGVDNATYIRRRFAYGAVYTIGFKYSL</sequence>
<feature type="domain" description="TonB-dependent receptor-like beta-barrel" evidence="5">
    <location>
        <begin position="529"/>
        <end position="988"/>
    </location>
</feature>
<dbReference type="SUPFAM" id="SSF56935">
    <property type="entry name" value="Porins"/>
    <property type="match status" value="1"/>
</dbReference>